<feature type="compositionally biased region" description="Low complexity" evidence="1">
    <location>
        <begin position="313"/>
        <end position="343"/>
    </location>
</feature>
<reference evidence="3" key="1">
    <citation type="submission" date="2016-07" db="EMBL/GenBank/DDBJ databases">
        <authorList>
            <consortium name="Pathogen Informatics"/>
        </authorList>
    </citation>
    <scope>NUCLEOTIDE SEQUENCE [LARGE SCALE GENOMIC DNA]</scope>
</reference>
<gene>
    <name evidence="2" type="ORF">PVP01_0600100</name>
</gene>
<dbReference type="VEuPathDB" id="PlasmoDB:PVX_183280"/>
<dbReference type="Proteomes" id="UP000220605">
    <property type="component" value="Chromosome 6"/>
</dbReference>
<dbReference type="VEuPathDB" id="PlasmoDB:PVX_115985"/>
<feature type="region of interest" description="Disordered" evidence="1">
    <location>
        <begin position="603"/>
        <end position="670"/>
    </location>
</feature>
<dbReference type="VEuPathDB" id="PlasmoDB:PVPAM_060010600"/>
<protein>
    <submittedName>
        <fullName evidence="2">PIR protein</fullName>
    </submittedName>
</protein>
<evidence type="ECO:0000256" key="1">
    <source>
        <dbReference type="SAM" id="MobiDB-lite"/>
    </source>
</evidence>
<proteinExistence type="predicted"/>
<feature type="non-terminal residue" evidence="2">
    <location>
        <position position="754"/>
    </location>
</feature>
<feature type="region of interest" description="Disordered" evidence="1">
    <location>
        <begin position="274"/>
        <end position="343"/>
    </location>
</feature>
<feature type="compositionally biased region" description="Low complexity" evidence="1">
    <location>
        <begin position="720"/>
        <end position="754"/>
    </location>
</feature>
<sequence length="754" mass="80050">MTKKVTTSPEEKLGEAAEAVKLHKIHEEDFFKNLGNSTEFDKLCNEIDGKGIAKSTEAKQLCIDLVRRLEKLSKDNTSKYNDYCSYLRYWLYEKVGDIHTDKSVNVDDAPFFKHLIEAWKKMNSDKLKSKCAPGELKRVKLNELKNRIFSYIYFKNLEKIHNISASKKENDCTKYLTYLESFKPVHDRYNNAQCGSLLFWLSNKTDYFSCDHKHKLTSLMTELQKCKNGDKEKLKAVASGPDRSKVVAAAAPAGDQKVSGSATEPKASVVVTSKIGDKPDPKTVLPSQAVGKGDLGAAPAKDQKVSGGTTELKAPVAVTSSSSSSTAVTTSPAVSTTKVTTLSTPATTTSTVAAAKPVTITTQAKTTSAATTTNTVTTTSSSSQRSSWFLSGLFSSPRSQTSTSTSNTRASTKPVTTTGTSSVRSSAVTVTTYSPGAAGSISSTGQGVLTRPLATGVEHGKSLSPQLQGSPGYPLNSVSSNNLNIGGDSPPATITDVPGTSETLYDKLDSNTVKNIVMAAAVLGIIFNLEKIHNISASKKENDCTKYLTYLESFKTVHDGYKNNHCRIFFFMSSNGTDYFPCKDKGVLESRITELQKCKIGDKPDPKTVLPSQAVGKGDLGAAPAKDQKVSGGTTELKAPVAVTSSSSSSTAVTTSPAVSTTKVTTLSTPATTTSTVAAAKPVTITTQAKTTSAATTTNTVTTTSSSSQRSSWFLSGLFSSPRSQTSTSTSNTRASTKPVTTTGTSSVRSSAVT</sequence>
<organism evidence="2 3">
    <name type="scientific">Plasmodium vivax</name>
    <name type="common">malaria parasite P. vivax</name>
    <dbReference type="NCBI Taxonomy" id="5855"/>
    <lineage>
        <taxon>Eukaryota</taxon>
        <taxon>Sar</taxon>
        <taxon>Alveolata</taxon>
        <taxon>Apicomplexa</taxon>
        <taxon>Aconoidasida</taxon>
        <taxon>Haemosporida</taxon>
        <taxon>Plasmodiidae</taxon>
        <taxon>Plasmodium</taxon>
        <taxon>Plasmodium (Plasmodium)</taxon>
    </lineage>
</organism>
<dbReference type="VEuPathDB" id="PlasmoDB:PVW1_140078900"/>
<dbReference type="VEuPathDB" id="PlasmoDB:PVW1_080045300"/>
<dbReference type="VEuPathDB" id="PlasmoDB:PVW1_140089900"/>
<feature type="region of interest" description="Disordered" evidence="1">
    <location>
        <begin position="718"/>
        <end position="754"/>
    </location>
</feature>
<dbReference type="InterPro" id="IPR008780">
    <property type="entry name" value="Plasmodium_Vir"/>
</dbReference>
<dbReference type="VEuPathDB" id="PlasmoDB:PVX_004495"/>
<dbReference type="OrthoDB" id="10459594at2759"/>
<evidence type="ECO:0000313" key="2">
    <source>
        <dbReference type="EMBL" id="VUZ94313.1"/>
    </source>
</evidence>
<dbReference type="EMBL" id="LT635617">
    <property type="protein sequence ID" value="VUZ94313.1"/>
    <property type="molecule type" value="Genomic_DNA"/>
</dbReference>
<dbReference type="VEuPathDB" id="PlasmoDB:PVP01_0600100"/>
<feature type="compositionally biased region" description="Low complexity" evidence="1">
    <location>
        <begin position="395"/>
        <end position="427"/>
    </location>
</feature>
<dbReference type="Pfam" id="PF05795">
    <property type="entry name" value="Plasmodium_Vir"/>
    <property type="match status" value="1"/>
</dbReference>
<feature type="compositionally biased region" description="Low complexity" evidence="1">
    <location>
        <begin position="638"/>
        <end position="670"/>
    </location>
</feature>
<accession>A0A564ZRB0</accession>
<name>A0A564ZRB0_PLAVI</name>
<evidence type="ECO:0000313" key="3">
    <source>
        <dbReference type="Proteomes" id="UP000220605"/>
    </source>
</evidence>
<dbReference type="AlphaFoldDB" id="A0A564ZRB0"/>
<feature type="region of interest" description="Disordered" evidence="1">
    <location>
        <begin position="393"/>
        <end position="427"/>
    </location>
</feature>